<feature type="compositionally biased region" description="Polar residues" evidence="3">
    <location>
        <begin position="233"/>
        <end position="254"/>
    </location>
</feature>
<dbReference type="InterPro" id="IPR035892">
    <property type="entry name" value="C2_domain_sf"/>
</dbReference>
<accession>A0A183BJ78</accession>
<keyword evidence="2" id="KW-0967">Endosome</keyword>
<feature type="region of interest" description="Disordered" evidence="3">
    <location>
        <begin position="168"/>
        <end position="193"/>
    </location>
</feature>
<feature type="compositionally biased region" description="Polar residues" evidence="3">
    <location>
        <begin position="177"/>
        <end position="189"/>
    </location>
</feature>
<reference evidence="5" key="1">
    <citation type="submission" date="2013-12" db="EMBL/GenBank/DDBJ databases">
        <authorList>
            <person name="Aslett M."/>
        </authorList>
    </citation>
    <scope>NUCLEOTIDE SEQUENCE [LARGE SCALE GENOMIC DNA]</scope>
    <source>
        <strain evidence="5">Lindley</strain>
    </source>
</reference>
<feature type="compositionally biased region" description="Low complexity" evidence="3">
    <location>
        <begin position="426"/>
        <end position="442"/>
    </location>
</feature>
<dbReference type="PROSITE" id="PS50004">
    <property type="entry name" value="C2"/>
    <property type="match status" value="1"/>
</dbReference>
<feature type="region of interest" description="Disordered" evidence="3">
    <location>
        <begin position="396"/>
        <end position="442"/>
    </location>
</feature>
<dbReference type="Proteomes" id="UP000050741">
    <property type="component" value="Unassembled WGS sequence"/>
</dbReference>
<dbReference type="GO" id="GO:0031267">
    <property type="term" value="F:small GTPase binding"/>
    <property type="evidence" value="ECO:0007669"/>
    <property type="project" value="InterPro"/>
</dbReference>
<feature type="compositionally biased region" description="Low complexity" evidence="3">
    <location>
        <begin position="331"/>
        <end position="351"/>
    </location>
</feature>
<evidence type="ECO:0000256" key="3">
    <source>
        <dbReference type="SAM" id="MobiDB-lite"/>
    </source>
</evidence>
<dbReference type="InterPro" id="IPR000008">
    <property type="entry name" value="C2_dom"/>
</dbReference>
<feature type="compositionally biased region" description="Polar residues" evidence="3">
    <location>
        <begin position="275"/>
        <end position="290"/>
    </location>
</feature>
<dbReference type="Gene3D" id="1.20.5.2440">
    <property type="match status" value="1"/>
</dbReference>
<dbReference type="PANTHER" id="PTHR15746">
    <property type="entry name" value="RAB11-RELATED"/>
    <property type="match status" value="1"/>
</dbReference>
<feature type="region of interest" description="Disordered" evidence="3">
    <location>
        <begin position="325"/>
        <end position="354"/>
    </location>
</feature>
<reference evidence="6" key="3">
    <citation type="submission" date="2016-06" db="UniProtKB">
        <authorList>
            <consortium name="WormBaseParasite"/>
        </authorList>
    </citation>
    <scope>IDENTIFICATION</scope>
</reference>
<name>A0A183BJ78_GLOPA</name>
<dbReference type="Pfam" id="PF00168">
    <property type="entry name" value="C2"/>
    <property type="match status" value="1"/>
</dbReference>
<proteinExistence type="predicted"/>
<dbReference type="SMART" id="SM00239">
    <property type="entry name" value="C2"/>
    <property type="match status" value="1"/>
</dbReference>
<sequence length="514" mass="56218">MNPRGNVLVVHVVSARNLHIRTQKALDVYISLAISGNGPWKSKVTTNTLRLDADSNARGELHTWDEHCEFQLNDMDTKLVAHVNHKTLLGTTETLGELVLSLDAMARFQQPVWFALAKPGNGNGGERGQIQLGYQFTSSSSPNSATTSLVSAKSVSSMSLNKIEKEKKFDRIRRKMQQQFSRRSSTTKRASVVDDAQSLASVSIAGGAINYNSGSRSSLSSTTNSAALAFSSPTPSEQQHQHQQNGIPISSSKTKAVDGHHHHHVHHRHQDDTFSVHSSATNDFDSRQQHSNNSFRTVLPHHQLQQLQHHPPTAESALITPTARDADARRNSVGARSTVSSSAASSSVNNAPQRQMTTIAVGDGAVEPTVPTTTHHQQRNLRTKVRQKAEQLLLLRGSGASSASKKPLEQPQVTIDDFDAHGAGVGSTNRNSSRRGSMESSSGFASLCSGQLGILNENTSPEYLLNVITHLRRELLKKEERIRDLEQYTDKLVNKVIVSNPELLQASPKPTLRR</sequence>
<dbReference type="AlphaFoldDB" id="A0A183BJ78"/>
<dbReference type="PANTHER" id="PTHR15746:SF23">
    <property type="entry name" value="RAB11 INTERACTING PROTEIN, ISOFORM A"/>
    <property type="match status" value="1"/>
</dbReference>
<organism evidence="5 6">
    <name type="scientific">Globodera pallida</name>
    <name type="common">Potato cyst nematode worm</name>
    <name type="synonym">Heterodera pallida</name>
    <dbReference type="NCBI Taxonomy" id="36090"/>
    <lineage>
        <taxon>Eukaryota</taxon>
        <taxon>Metazoa</taxon>
        <taxon>Ecdysozoa</taxon>
        <taxon>Nematoda</taxon>
        <taxon>Chromadorea</taxon>
        <taxon>Rhabditida</taxon>
        <taxon>Tylenchina</taxon>
        <taxon>Tylenchomorpha</taxon>
        <taxon>Tylenchoidea</taxon>
        <taxon>Heteroderidae</taxon>
        <taxon>Heteroderinae</taxon>
        <taxon>Globodera</taxon>
    </lineage>
</organism>
<dbReference type="CDD" id="cd00030">
    <property type="entry name" value="C2"/>
    <property type="match status" value="1"/>
</dbReference>
<protein>
    <submittedName>
        <fullName evidence="6">C2 domain-containing protein</fullName>
    </submittedName>
</protein>
<dbReference type="Gene3D" id="2.60.40.150">
    <property type="entry name" value="C2 domain"/>
    <property type="match status" value="1"/>
</dbReference>
<evidence type="ECO:0000313" key="5">
    <source>
        <dbReference type="Proteomes" id="UP000050741"/>
    </source>
</evidence>
<dbReference type="WBParaSite" id="GPLIN_000065700">
    <property type="protein sequence ID" value="GPLIN_000065700"/>
    <property type="gene ID" value="GPLIN_000065700"/>
</dbReference>
<dbReference type="InterPro" id="IPR037789">
    <property type="entry name" value="FIP_classI"/>
</dbReference>
<evidence type="ECO:0000256" key="2">
    <source>
        <dbReference type="ARBA" id="ARBA00022753"/>
    </source>
</evidence>
<evidence type="ECO:0000313" key="6">
    <source>
        <dbReference type="WBParaSite" id="GPLIN_000065700"/>
    </source>
</evidence>
<dbReference type="GO" id="GO:0045055">
    <property type="term" value="P:regulated exocytosis"/>
    <property type="evidence" value="ECO:0007669"/>
    <property type="project" value="TreeGrafter"/>
</dbReference>
<feature type="region of interest" description="Disordered" evidence="3">
    <location>
        <begin position="226"/>
        <end position="290"/>
    </location>
</feature>
<feature type="domain" description="C2" evidence="4">
    <location>
        <begin position="1"/>
        <end position="114"/>
    </location>
</feature>
<dbReference type="SUPFAM" id="SSF49562">
    <property type="entry name" value="C2 domain (Calcium/lipid-binding domain, CaLB)"/>
    <property type="match status" value="1"/>
</dbReference>
<reference evidence="5" key="2">
    <citation type="submission" date="2014-05" db="EMBL/GenBank/DDBJ databases">
        <title>The genome and life-stage specific transcriptomes of Globodera pallida elucidate key aspects of plant parasitism by a cyst nematode.</title>
        <authorList>
            <person name="Cotton J.A."/>
            <person name="Lilley C.J."/>
            <person name="Jones L.M."/>
            <person name="Kikuchi T."/>
            <person name="Reid A.J."/>
            <person name="Thorpe P."/>
            <person name="Tsai I.J."/>
            <person name="Beasley H."/>
            <person name="Blok V."/>
            <person name="Cock P.J.A."/>
            <person name="Van den Akker S.E."/>
            <person name="Holroyd N."/>
            <person name="Hunt M."/>
            <person name="Mantelin S."/>
            <person name="Naghra H."/>
            <person name="Pain A."/>
            <person name="Palomares-Rius J.E."/>
            <person name="Zarowiecki M."/>
            <person name="Berriman M."/>
            <person name="Jones J.T."/>
            <person name="Urwin P.E."/>
        </authorList>
    </citation>
    <scope>NUCLEOTIDE SEQUENCE [LARGE SCALE GENOMIC DNA]</scope>
    <source>
        <strain evidence="5">Lindley</strain>
    </source>
</reference>
<dbReference type="GO" id="GO:0055037">
    <property type="term" value="C:recycling endosome"/>
    <property type="evidence" value="ECO:0007669"/>
    <property type="project" value="UniProtKB-SubCell"/>
</dbReference>
<evidence type="ECO:0000256" key="1">
    <source>
        <dbReference type="ARBA" id="ARBA00004172"/>
    </source>
</evidence>
<evidence type="ECO:0000259" key="4">
    <source>
        <dbReference type="PROSITE" id="PS50004"/>
    </source>
</evidence>
<keyword evidence="5" id="KW-1185">Reference proteome</keyword>
<comment type="subcellular location">
    <subcellularLocation>
        <location evidence="1">Recycling endosome</location>
    </subcellularLocation>
</comment>